<name>A0AAE0ZIN9_9GAST</name>
<reference evidence="1" key="1">
    <citation type="journal article" date="2023" name="G3 (Bethesda)">
        <title>A reference genome for the long-term kleptoplast-retaining sea slug Elysia crispata morphotype clarki.</title>
        <authorList>
            <person name="Eastman K.E."/>
            <person name="Pendleton A.L."/>
            <person name="Shaikh M.A."/>
            <person name="Suttiyut T."/>
            <person name="Ogas R."/>
            <person name="Tomko P."/>
            <person name="Gavelis G."/>
            <person name="Widhalm J.R."/>
            <person name="Wisecaver J.H."/>
        </authorList>
    </citation>
    <scope>NUCLEOTIDE SEQUENCE</scope>
    <source>
        <strain evidence="1">ECLA1</strain>
    </source>
</reference>
<dbReference type="EMBL" id="JAWDGP010003917">
    <property type="protein sequence ID" value="KAK3769466.1"/>
    <property type="molecule type" value="Genomic_DNA"/>
</dbReference>
<proteinExistence type="predicted"/>
<keyword evidence="2" id="KW-1185">Reference proteome</keyword>
<organism evidence="1 2">
    <name type="scientific">Elysia crispata</name>
    <name type="common">lettuce slug</name>
    <dbReference type="NCBI Taxonomy" id="231223"/>
    <lineage>
        <taxon>Eukaryota</taxon>
        <taxon>Metazoa</taxon>
        <taxon>Spiralia</taxon>
        <taxon>Lophotrochozoa</taxon>
        <taxon>Mollusca</taxon>
        <taxon>Gastropoda</taxon>
        <taxon>Heterobranchia</taxon>
        <taxon>Euthyneura</taxon>
        <taxon>Panpulmonata</taxon>
        <taxon>Sacoglossa</taxon>
        <taxon>Placobranchoidea</taxon>
        <taxon>Plakobranchidae</taxon>
        <taxon>Elysia</taxon>
    </lineage>
</organism>
<sequence length="92" mass="10491">MGLVPRPIQRRSERRQIYGEPNLSDFLIPILIQLSLVDLAVRQMLLSRLTAGEYQDSGARWISPARRPRSPEEKDSSFYMSVPSFSKVKAVS</sequence>
<evidence type="ECO:0000313" key="1">
    <source>
        <dbReference type="EMBL" id="KAK3769466.1"/>
    </source>
</evidence>
<protein>
    <submittedName>
        <fullName evidence="1">Uncharacterized protein</fullName>
    </submittedName>
</protein>
<dbReference type="Proteomes" id="UP001283361">
    <property type="component" value="Unassembled WGS sequence"/>
</dbReference>
<comment type="caution">
    <text evidence="1">The sequence shown here is derived from an EMBL/GenBank/DDBJ whole genome shotgun (WGS) entry which is preliminary data.</text>
</comment>
<dbReference type="AlphaFoldDB" id="A0AAE0ZIN9"/>
<gene>
    <name evidence="1" type="ORF">RRG08_027036</name>
</gene>
<accession>A0AAE0ZIN9</accession>
<evidence type="ECO:0000313" key="2">
    <source>
        <dbReference type="Proteomes" id="UP001283361"/>
    </source>
</evidence>